<dbReference type="Gene3D" id="2.60.40.10">
    <property type="entry name" value="Immunoglobulins"/>
    <property type="match status" value="1"/>
</dbReference>
<dbReference type="FunFam" id="2.60.40.10:FF:000032">
    <property type="entry name" value="palladin isoform X1"/>
    <property type="match status" value="1"/>
</dbReference>
<name>H2YJ33_CIOSA</name>
<dbReference type="PANTHER" id="PTHR47633:SF8">
    <property type="entry name" value="SPEG NEIGHBOR PROTEIN"/>
    <property type="match status" value="1"/>
</dbReference>
<dbReference type="Pfam" id="PF07679">
    <property type="entry name" value="I-set"/>
    <property type="match status" value="1"/>
</dbReference>
<dbReference type="AlphaFoldDB" id="H2YJ33"/>
<evidence type="ECO:0008006" key="9">
    <source>
        <dbReference type="Google" id="ProtNLM"/>
    </source>
</evidence>
<keyword evidence="4" id="KW-0393">Immunoglobulin domain</keyword>
<evidence type="ECO:0000256" key="3">
    <source>
        <dbReference type="ARBA" id="ARBA00023157"/>
    </source>
</evidence>
<dbReference type="Ensembl" id="ENSCSAVT00000005403.1">
    <property type="protein sequence ID" value="ENSCSAVP00000005332.1"/>
    <property type="gene ID" value="ENSCSAVG00000003181.1"/>
</dbReference>
<keyword evidence="2" id="KW-0963">Cytoplasm</keyword>
<feature type="domain" description="Ig-like" evidence="6">
    <location>
        <begin position="148"/>
        <end position="236"/>
    </location>
</feature>
<protein>
    <recommendedName>
        <fullName evidence="9">Ig-like domain-containing protein</fullName>
    </recommendedName>
</protein>
<dbReference type="InterPro" id="IPR036179">
    <property type="entry name" value="Ig-like_dom_sf"/>
</dbReference>
<reference evidence="8" key="1">
    <citation type="submission" date="2003-08" db="EMBL/GenBank/DDBJ databases">
        <authorList>
            <person name="Birren B."/>
            <person name="Nusbaum C."/>
            <person name="Abebe A."/>
            <person name="Abouelleil A."/>
            <person name="Adekoya E."/>
            <person name="Ait-zahra M."/>
            <person name="Allen N."/>
            <person name="Allen T."/>
            <person name="An P."/>
            <person name="Anderson M."/>
            <person name="Anderson S."/>
            <person name="Arachchi H."/>
            <person name="Armbruster J."/>
            <person name="Bachantsang P."/>
            <person name="Baldwin J."/>
            <person name="Barry A."/>
            <person name="Bayul T."/>
            <person name="Blitshsteyn B."/>
            <person name="Bloom T."/>
            <person name="Blye J."/>
            <person name="Boguslavskiy L."/>
            <person name="Borowsky M."/>
            <person name="Boukhgalter B."/>
            <person name="Brunache A."/>
            <person name="Butler J."/>
            <person name="Calixte N."/>
            <person name="Calvo S."/>
            <person name="Camarata J."/>
            <person name="Campo K."/>
            <person name="Chang J."/>
            <person name="Cheshatsang Y."/>
            <person name="Citroen M."/>
            <person name="Collymore A."/>
            <person name="Considine T."/>
            <person name="Cook A."/>
            <person name="Cooke P."/>
            <person name="Corum B."/>
            <person name="Cuomo C."/>
            <person name="David R."/>
            <person name="Dawoe T."/>
            <person name="Degray S."/>
            <person name="Dodge S."/>
            <person name="Dooley K."/>
            <person name="Dorje P."/>
            <person name="Dorjee K."/>
            <person name="Dorris L."/>
            <person name="Duffey N."/>
            <person name="Dupes A."/>
            <person name="Elkins T."/>
            <person name="Engels R."/>
            <person name="Erickson J."/>
            <person name="Farina A."/>
            <person name="Faro S."/>
            <person name="Ferreira P."/>
            <person name="Fischer H."/>
            <person name="Fitzgerald M."/>
            <person name="Foley K."/>
            <person name="Gage D."/>
            <person name="Galagan J."/>
            <person name="Gearin G."/>
            <person name="Gnerre S."/>
            <person name="Gnirke A."/>
            <person name="Goyette A."/>
            <person name="Graham J."/>
            <person name="Grandbois E."/>
            <person name="Gyaltsen K."/>
            <person name="Hafez N."/>
            <person name="Hagopian D."/>
            <person name="Hagos B."/>
            <person name="Hall J."/>
            <person name="Hatcher B."/>
            <person name="Heller A."/>
            <person name="Higgins H."/>
            <person name="Honan T."/>
            <person name="Horn A."/>
            <person name="Houde N."/>
            <person name="Hughes L."/>
            <person name="Hulme W."/>
            <person name="Husby E."/>
            <person name="Iliev I."/>
            <person name="Jaffe D."/>
            <person name="Jones C."/>
            <person name="Kamal M."/>
            <person name="Kamat A."/>
            <person name="Kamvysselis M."/>
            <person name="Karlsson E."/>
            <person name="Kells C."/>
            <person name="Kieu A."/>
            <person name="Kisner P."/>
            <person name="Kodira C."/>
            <person name="Kulbokas E."/>
            <person name="Labutti K."/>
            <person name="Lama D."/>
            <person name="Landers T."/>
            <person name="Leger J."/>
            <person name="Levine S."/>
            <person name="Lewis D."/>
            <person name="Lewis T."/>
            <person name="Lindblad-toh K."/>
            <person name="Liu X."/>
            <person name="Lokyitsang T."/>
            <person name="Lokyitsang Y."/>
            <person name="Lucien O."/>
            <person name="Lui A."/>
            <person name="Ma L.J."/>
            <person name="Mabbitt R."/>
            <person name="Macdonald J."/>
            <person name="Maclean C."/>
            <person name="Major J."/>
            <person name="Manning J."/>
            <person name="Marabella R."/>
            <person name="Maru K."/>
            <person name="Matthews C."/>
            <person name="Mauceli E."/>
            <person name="Mccarthy M."/>
            <person name="Mcdonough S."/>
            <person name="Mcghee T."/>
            <person name="Meldrim J."/>
            <person name="Meneus L."/>
            <person name="Mesirov J."/>
            <person name="Mihalev A."/>
            <person name="Mihova T."/>
            <person name="Mikkelsen T."/>
            <person name="Mlenga V."/>
            <person name="Moru K."/>
            <person name="Mozes J."/>
            <person name="Mulrain L."/>
            <person name="Munson G."/>
            <person name="Naylor J."/>
            <person name="Newes C."/>
            <person name="Nguyen C."/>
            <person name="Nguyen N."/>
            <person name="Nguyen T."/>
            <person name="Nicol R."/>
            <person name="Nielsen C."/>
            <person name="Nizzari M."/>
            <person name="Norbu C."/>
            <person name="Norbu N."/>
            <person name="O'donnell P."/>
            <person name="Okoawo O."/>
            <person name="O'leary S."/>
            <person name="Omotosho B."/>
            <person name="O'neill K."/>
            <person name="Osman S."/>
            <person name="Parker S."/>
            <person name="Perrin D."/>
            <person name="Phunkhang P."/>
            <person name="Piqani B."/>
            <person name="Purcell S."/>
            <person name="Rachupka T."/>
            <person name="Ramasamy U."/>
            <person name="Rameau R."/>
            <person name="Ray V."/>
            <person name="Raymond C."/>
            <person name="Retta R."/>
            <person name="Richardson S."/>
            <person name="Rise C."/>
            <person name="Rodriguez J."/>
            <person name="Rogers J."/>
            <person name="Rogov P."/>
            <person name="Rutman M."/>
            <person name="Schupbach R."/>
            <person name="Seaman C."/>
            <person name="Settipalli S."/>
            <person name="Sharpe T."/>
            <person name="Sheridan J."/>
            <person name="Sherpa N."/>
            <person name="Shi J."/>
            <person name="Smirnov S."/>
            <person name="Smith C."/>
            <person name="Sougnez C."/>
            <person name="Spencer B."/>
            <person name="Stalker J."/>
            <person name="Stange-thomann N."/>
            <person name="Stavropoulos S."/>
            <person name="Stetson K."/>
            <person name="Stone C."/>
            <person name="Stone S."/>
            <person name="Stubbs M."/>
            <person name="Talamas J."/>
            <person name="Tchuinga P."/>
            <person name="Tenzing P."/>
            <person name="Tesfaye S."/>
            <person name="Theodore J."/>
            <person name="Thoulutsang Y."/>
            <person name="Topham K."/>
            <person name="Towey S."/>
            <person name="Tsamla T."/>
            <person name="Tsomo N."/>
            <person name="Vallee D."/>
            <person name="Vassiliev H."/>
            <person name="Venkataraman V."/>
            <person name="Vinson J."/>
            <person name="Vo A."/>
            <person name="Wade C."/>
            <person name="Wang S."/>
            <person name="Wangchuk T."/>
            <person name="Wangdi T."/>
            <person name="Whittaker C."/>
            <person name="Wilkinson J."/>
            <person name="Wu Y."/>
            <person name="Wyman D."/>
            <person name="Yadav S."/>
            <person name="Yang S."/>
            <person name="Yang X."/>
            <person name="Yeager S."/>
            <person name="Yee E."/>
            <person name="Young G."/>
            <person name="Zainoun J."/>
            <person name="Zembeck L."/>
            <person name="Zimmer A."/>
            <person name="Zody M."/>
            <person name="Lander E."/>
        </authorList>
    </citation>
    <scope>NUCLEOTIDE SEQUENCE [LARGE SCALE GENOMIC DNA]</scope>
</reference>
<dbReference type="SUPFAM" id="SSF50729">
    <property type="entry name" value="PH domain-like"/>
    <property type="match status" value="1"/>
</dbReference>
<proteinExistence type="predicted"/>
<dbReference type="PROSITE" id="PS50003">
    <property type="entry name" value="PH_DOMAIN"/>
    <property type="match status" value="1"/>
</dbReference>
<keyword evidence="3" id="KW-1015">Disulfide bond</keyword>
<feature type="domain" description="PH" evidence="5">
    <location>
        <begin position="30"/>
        <end position="138"/>
    </location>
</feature>
<dbReference type="PANTHER" id="PTHR47633">
    <property type="entry name" value="IMMUNOGLOBULIN"/>
    <property type="match status" value="1"/>
</dbReference>
<keyword evidence="8" id="KW-1185">Reference proteome</keyword>
<evidence type="ECO:0000259" key="5">
    <source>
        <dbReference type="PROSITE" id="PS50003"/>
    </source>
</evidence>
<evidence type="ECO:0000313" key="7">
    <source>
        <dbReference type="Ensembl" id="ENSCSAVP00000005332.1"/>
    </source>
</evidence>
<evidence type="ECO:0000259" key="6">
    <source>
        <dbReference type="PROSITE" id="PS50835"/>
    </source>
</evidence>
<dbReference type="GO" id="GO:0005737">
    <property type="term" value="C:cytoplasm"/>
    <property type="evidence" value="ECO:0007669"/>
    <property type="project" value="UniProtKB-SubCell"/>
</dbReference>
<dbReference type="eggNOG" id="ENOG502QQDG">
    <property type="taxonomic scope" value="Eukaryota"/>
</dbReference>
<evidence type="ECO:0000313" key="8">
    <source>
        <dbReference type="Proteomes" id="UP000007875"/>
    </source>
</evidence>
<organism evidence="7 8">
    <name type="scientific">Ciona savignyi</name>
    <name type="common">Pacific transparent sea squirt</name>
    <dbReference type="NCBI Taxonomy" id="51511"/>
    <lineage>
        <taxon>Eukaryota</taxon>
        <taxon>Metazoa</taxon>
        <taxon>Chordata</taxon>
        <taxon>Tunicata</taxon>
        <taxon>Ascidiacea</taxon>
        <taxon>Phlebobranchia</taxon>
        <taxon>Cionidae</taxon>
        <taxon>Ciona</taxon>
    </lineage>
</organism>
<dbReference type="InterPro" id="IPR001849">
    <property type="entry name" value="PH_domain"/>
</dbReference>
<dbReference type="InterPro" id="IPR003599">
    <property type="entry name" value="Ig_sub"/>
</dbReference>
<dbReference type="InterPro" id="IPR007110">
    <property type="entry name" value="Ig-like_dom"/>
</dbReference>
<dbReference type="PROSITE" id="PS50835">
    <property type="entry name" value="IG_LIKE"/>
    <property type="match status" value="1"/>
</dbReference>
<evidence type="ECO:0000256" key="2">
    <source>
        <dbReference type="ARBA" id="ARBA00022490"/>
    </source>
</evidence>
<comment type="subcellular location">
    <subcellularLocation>
        <location evidence="1">Cytoplasm</location>
    </subcellularLocation>
</comment>
<dbReference type="InterPro" id="IPR013783">
    <property type="entry name" value="Ig-like_fold"/>
</dbReference>
<evidence type="ECO:0000256" key="1">
    <source>
        <dbReference type="ARBA" id="ARBA00004496"/>
    </source>
</evidence>
<dbReference type="Pfam" id="PF22697">
    <property type="entry name" value="SOS1_NGEF_PH"/>
    <property type="match status" value="1"/>
</dbReference>
<dbReference type="InterPro" id="IPR013098">
    <property type="entry name" value="Ig_I-set"/>
</dbReference>
<dbReference type="SMART" id="SM00408">
    <property type="entry name" value="IGc2"/>
    <property type="match status" value="1"/>
</dbReference>
<dbReference type="SUPFAM" id="SSF48726">
    <property type="entry name" value="Immunoglobulin"/>
    <property type="match status" value="1"/>
</dbReference>
<dbReference type="InterPro" id="IPR003598">
    <property type="entry name" value="Ig_sub2"/>
</dbReference>
<dbReference type="HOGENOM" id="CLU_1146864_0_0_1"/>
<dbReference type="Gene3D" id="2.30.29.30">
    <property type="entry name" value="Pleckstrin-homology domain (PH domain)/Phosphotyrosine-binding domain (PTB)"/>
    <property type="match status" value="1"/>
</dbReference>
<dbReference type="GO" id="GO:0004672">
    <property type="term" value="F:protein kinase activity"/>
    <property type="evidence" value="ECO:0007669"/>
    <property type="project" value="TreeGrafter"/>
</dbReference>
<reference evidence="7" key="2">
    <citation type="submission" date="2025-08" db="UniProtKB">
        <authorList>
            <consortium name="Ensembl"/>
        </authorList>
    </citation>
    <scope>IDENTIFICATION</scope>
</reference>
<accession>H2YJ33</accession>
<evidence type="ECO:0000256" key="4">
    <source>
        <dbReference type="ARBA" id="ARBA00023319"/>
    </source>
</evidence>
<dbReference type="InParanoid" id="H2YJ33"/>
<reference evidence="7" key="3">
    <citation type="submission" date="2025-09" db="UniProtKB">
        <authorList>
            <consortium name="Ensembl"/>
        </authorList>
    </citation>
    <scope>IDENTIFICATION</scope>
</reference>
<dbReference type="STRING" id="51511.ENSCSAVP00000005332"/>
<dbReference type="InterPro" id="IPR011993">
    <property type="entry name" value="PH-like_dom_sf"/>
</dbReference>
<dbReference type="Proteomes" id="UP000007875">
    <property type="component" value="Unassembled WGS sequence"/>
</dbReference>
<dbReference type="InterPro" id="IPR055251">
    <property type="entry name" value="SOS1_NGEF_PH"/>
</dbReference>
<sequence>MLSDVPYKANMTRVWGGMSGRPSDTSAFGQLIKEGILHLVAEEGERCKSRHRRLFLFQNYLIVAKIHKVARTKQNDESLFDQMHETKGIMLEDDCDVRSFIIRSSSDRLGVALWSMRLECRSSAGKKSWRREIGRIIMEAKNGCKQGPLFTIKLCDVTINEGDTMHLFCYVTGIPPPEVAWMKDDVAVVTGTRMTSSSRDDGYRGIHLSNVTKEDAGKYTCCVISDASVMTSAYVTIRDGGS</sequence>
<dbReference type="SMART" id="SM00409">
    <property type="entry name" value="IG"/>
    <property type="match status" value="1"/>
</dbReference>